<gene>
    <name evidence="1" type="ORF">KL933_004135</name>
</gene>
<evidence type="ECO:0000313" key="2">
    <source>
        <dbReference type="Proteomes" id="UP000738402"/>
    </source>
</evidence>
<name>A0AAN6D4A5_9ASCO</name>
<proteinExistence type="predicted"/>
<dbReference type="PANTHER" id="PTHR42342">
    <property type="entry name" value="STATIONARY PHASE PROTEIN 5"/>
    <property type="match status" value="1"/>
</dbReference>
<dbReference type="GO" id="GO:0043248">
    <property type="term" value="P:proteasome assembly"/>
    <property type="evidence" value="ECO:0007669"/>
    <property type="project" value="TreeGrafter"/>
</dbReference>
<comment type="caution">
    <text evidence="1">The sequence shown here is derived from an EMBL/GenBank/DDBJ whole genome shotgun (WGS) entry which is preliminary data.</text>
</comment>
<dbReference type="GO" id="GO:0070628">
    <property type="term" value="F:proteasome binding"/>
    <property type="evidence" value="ECO:0007669"/>
    <property type="project" value="InterPro"/>
</dbReference>
<dbReference type="InterPro" id="IPR038816">
    <property type="entry name" value="Stationary_phase_5"/>
</dbReference>
<protein>
    <submittedName>
        <fullName evidence="1">Uncharacterized protein</fullName>
    </submittedName>
</protein>
<dbReference type="AlphaFoldDB" id="A0AAN6D4A5"/>
<dbReference type="Proteomes" id="UP000738402">
    <property type="component" value="Unassembled WGS sequence"/>
</dbReference>
<dbReference type="EMBL" id="JAHLUH010000012">
    <property type="protein sequence ID" value="KAG7725569.1"/>
    <property type="molecule type" value="Genomic_DNA"/>
</dbReference>
<accession>A0AAN6D4A5</accession>
<dbReference type="PANTHER" id="PTHR42342:SF1">
    <property type="entry name" value="STATIONARY PHASE PROTEIN 5"/>
    <property type="match status" value="1"/>
</dbReference>
<sequence length="385" mass="43233">MVANKIRELISATRRSARNIRQTLDDVAEQLIANQRQRQLEVQLERVPVRIPTKSHPLANRRARGVQFGAFGGAQRYYSTSRRAPVHLRAVSRSSVSSVTRNIIYQVQPFRITFRAGCNYAPSSLYSNFTRHNARMYSTYGQTLTSQAAHNLSQGLRASFLKGHELQSKLMGRDSNGSQNANQSFVEHNMQLARAESETDGCVVEFSLKCQDRALPKKFLLDDEIMQEFENAYLVNEFEHRMLILSDIKRLKEIIGVTVIEHLDDRNLIRCHFPNCDVPKMETMLAESGIRSGVVKGVESRSVSMASDGVCSLSSTDRCNSPDFDNFDDFISSESSASEDDPLFFFDEHPVLSSSGGLEFPAPDIPVSEIYSDMDAIIVFDGGTR</sequence>
<evidence type="ECO:0000313" key="1">
    <source>
        <dbReference type="EMBL" id="KAG7725569.1"/>
    </source>
</evidence>
<organism evidence="1 2">
    <name type="scientific">Ogataea haglerorum</name>
    <dbReference type="NCBI Taxonomy" id="1937702"/>
    <lineage>
        <taxon>Eukaryota</taxon>
        <taxon>Fungi</taxon>
        <taxon>Dikarya</taxon>
        <taxon>Ascomycota</taxon>
        <taxon>Saccharomycotina</taxon>
        <taxon>Pichiomycetes</taxon>
        <taxon>Pichiales</taxon>
        <taxon>Pichiaceae</taxon>
        <taxon>Ogataea</taxon>
    </lineage>
</organism>
<reference evidence="1" key="1">
    <citation type="journal article" date="2021" name="G3 (Bethesda)">
        <title>Genomic diversity, chromosomal rearrangements, and interspecies hybridization in the ogataea polymorpha species complex.</title>
        <authorList>
            <person name="Hanson S.J."/>
            <person name="Cinneide E.O."/>
            <person name="Salzberg L.I."/>
            <person name="Wolfe K.H."/>
            <person name="McGowan J."/>
            <person name="Fitzpatrick D.A."/>
            <person name="Matlin K."/>
        </authorList>
    </citation>
    <scope>NUCLEOTIDE SEQUENCE</scope>
    <source>
        <strain evidence="1">83-405-1</strain>
    </source>
</reference>